<evidence type="ECO:0000313" key="3">
    <source>
        <dbReference type="Proteomes" id="UP001642502"/>
    </source>
</evidence>
<sequence length="109" mass="12397">MAGKTVKSDAESSQNECNVNTNKTTPAQDINQSLTSLSSEEQQQRDDEAILRRLLDAVDSLPIDQQLLKFRVAPTTYARLSTEIERNIRRHDYDPDRSLLVVRMPSITH</sequence>
<feature type="compositionally biased region" description="Basic and acidic residues" evidence="1">
    <location>
        <begin position="1"/>
        <end position="10"/>
    </location>
</feature>
<keyword evidence="3" id="KW-1185">Reference proteome</keyword>
<reference evidence="2 3" key="1">
    <citation type="submission" date="2024-01" db="EMBL/GenBank/DDBJ databases">
        <authorList>
            <person name="Allen C."/>
            <person name="Tagirdzhanova G."/>
        </authorList>
    </citation>
    <scope>NUCLEOTIDE SEQUENCE [LARGE SCALE GENOMIC DNA]</scope>
    <source>
        <strain evidence="2 3">CBS 119000</strain>
    </source>
</reference>
<feature type="compositionally biased region" description="Polar residues" evidence="1">
    <location>
        <begin position="11"/>
        <end position="31"/>
    </location>
</feature>
<gene>
    <name evidence="2" type="ORF">SEPCBS119000_006724</name>
</gene>
<feature type="non-terminal residue" evidence="2">
    <location>
        <position position="109"/>
    </location>
</feature>
<accession>A0ABP0E4H5</accession>
<organism evidence="2 3">
    <name type="scientific">Sporothrix epigloea</name>
    <dbReference type="NCBI Taxonomy" id="1892477"/>
    <lineage>
        <taxon>Eukaryota</taxon>
        <taxon>Fungi</taxon>
        <taxon>Dikarya</taxon>
        <taxon>Ascomycota</taxon>
        <taxon>Pezizomycotina</taxon>
        <taxon>Sordariomycetes</taxon>
        <taxon>Sordariomycetidae</taxon>
        <taxon>Ophiostomatales</taxon>
        <taxon>Ophiostomataceae</taxon>
        <taxon>Sporothrix</taxon>
    </lineage>
</organism>
<dbReference type="EMBL" id="CAWUON010000239">
    <property type="protein sequence ID" value="CAK7275508.1"/>
    <property type="molecule type" value="Genomic_DNA"/>
</dbReference>
<feature type="region of interest" description="Disordered" evidence="1">
    <location>
        <begin position="1"/>
        <end position="44"/>
    </location>
</feature>
<evidence type="ECO:0000313" key="2">
    <source>
        <dbReference type="EMBL" id="CAK7275508.1"/>
    </source>
</evidence>
<evidence type="ECO:0000256" key="1">
    <source>
        <dbReference type="SAM" id="MobiDB-lite"/>
    </source>
</evidence>
<comment type="caution">
    <text evidence="2">The sequence shown here is derived from an EMBL/GenBank/DDBJ whole genome shotgun (WGS) entry which is preliminary data.</text>
</comment>
<proteinExistence type="predicted"/>
<name>A0ABP0E4H5_9PEZI</name>
<protein>
    <submittedName>
        <fullName evidence="2">Uncharacterized protein</fullName>
    </submittedName>
</protein>
<dbReference type="Proteomes" id="UP001642502">
    <property type="component" value="Unassembled WGS sequence"/>
</dbReference>
<feature type="compositionally biased region" description="Low complexity" evidence="1">
    <location>
        <begin position="32"/>
        <end position="41"/>
    </location>
</feature>